<organism evidence="1 2">
    <name type="scientific">Chryseobacterium tructae</name>
    <dbReference type="NCBI Taxonomy" id="1037380"/>
    <lineage>
        <taxon>Bacteria</taxon>
        <taxon>Pseudomonadati</taxon>
        <taxon>Bacteroidota</taxon>
        <taxon>Flavobacteriia</taxon>
        <taxon>Flavobacteriales</taxon>
        <taxon>Weeksellaceae</taxon>
        <taxon>Chryseobacterium group</taxon>
        <taxon>Chryseobacterium</taxon>
    </lineage>
</organism>
<name>A0ABV7XVG9_9FLAO</name>
<dbReference type="RefSeq" id="WP_290297553.1">
    <property type="nucleotide sequence ID" value="NZ_JAUFQR010000001.1"/>
</dbReference>
<evidence type="ECO:0000313" key="1">
    <source>
        <dbReference type="EMBL" id="MFC3756815.1"/>
    </source>
</evidence>
<sequence length="148" mass="17215">MAGFTGRLEVKLCKVETLHMIRFKDISRNDINENNYHTLESIIAKAENTFVELPLPPLRAILDESFDKGFLNINKEEHIMFFGANTEVKVNVHDKEFNLGYMRSYVFDPFISNMEEIKNKKAKEIFITNKSGKRKVGFYDVYEIPGDN</sequence>
<keyword evidence="2" id="KW-1185">Reference proteome</keyword>
<evidence type="ECO:0000313" key="2">
    <source>
        <dbReference type="Proteomes" id="UP001595735"/>
    </source>
</evidence>
<gene>
    <name evidence="1" type="ORF">ACFONJ_12620</name>
</gene>
<dbReference type="EMBL" id="JBHRYO010000002">
    <property type="protein sequence ID" value="MFC3756815.1"/>
    <property type="molecule type" value="Genomic_DNA"/>
</dbReference>
<proteinExistence type="predicted"/>
<accession>A0ABV7XVG9</accession>
<protein>
    <submittedName>
        <fullName evidence="1">Uncharacterized protein</fullName>
    </submittedName>
</protein>
<comment type="caution">
    <text evidence="1">The sequence shown here is derived from an EMBL/GenBank/DDBJ whole genome shotgun (WGS) entry which is preliminary data.</text>
</comment>
<dbReference type="Proteomes" id="UP001595735">
    <property type="component" value="Unassembled WGS sequence"/>
</dbReference>
<reference evidence="2" key="1">
    <citation type="journal article" date="2019" name="Int. J. Syst. Evol. Microbiol.">
        <title>The Global Catalogue of Microorganisms (GCM) 10K type strain sequencing project: providing services to taxonomists for standard genome sequencing and annotation.</title>
        <authorList>
            <consortium name="The Broad Institute Genomics Platform"/>
            <consortium name="The Broad Institute Genome Sequencing Center for Infectious Disease"/>
            <person name="Wu L."/>
            <person name="Ma J."/>
        </authorList>
    </citation>
    <scope>NUCLEOTIDE SEQUENCE [LARGE SCALE GENOMIC DNA]</scope>
    <source>
        <strain evidence="2">CECT 7798</strain>
    </source>
</reference>